<dbReference type="SUPFAM" id="SSF81606">
    <property type="entry name" value="PP2C-like"/>
    <property type="match status" value="1"/>
</dbReference>
<evidence type="ECO:0000313" key="2">
    <source>
        <dbReference type="EMBL" id="GGQ81399.1"/>
    </source>
</evidence>
<feature type="domain" description="PPM-type phosphatase" evidence="1">
    <location>
        <begin position="148"/>
        <end position="341"/>
    </location>
</feature>
<gene>
    <name evidence="2" type="ORF">GCM10010145_58930</name>
</gene>
<reference evidence="2" key="2">
    <citation type="submission" date="2020-09" db="EMBL/GenBank/DDBJ databases">
        <authorList>
            <person name="Sun Q."/>
            <person name="Ohkuma M."/>
        </authorList>
    </citation>
    <scope>NUCLEOTIDE SEQUENCE</scope>
    <source>
        <strain evidence="2">JCM 3131</strain>
    </source>
</reference>
<dbReference type="CDD" id="cd16934">
    <property type="entry name" value="HATPase_RsbT-like"/>
    <property type="match status" value="1"/>
</dbReference>
<dbReference type="SUPFAM" id="SSF55874">
    <property type="entry name" value="ATPase domain of HSP90 chaperone/DNA topoisomerase II/histidine kinase"/>
    <property type="match status" value="1"/>
</dbReference>
<evidence type="ECO:0000259" key="1">
    <source>
        <dbReference type="SMART" id="SM00331"/>
    </source>
</evidence>
<organism evidence="2 3">
    <name type="scientific">Streptomyces ruber</name>
    <dbReference type="NCBI Taxonomy" id="83378"/>
    <lineage>
        <taxon>Bacteria</taxon>
        <taxon>Bacillati</taxon>
        <taxon>Actinomycetota</taxon>
        <taxon>Actinomycetes</taxon>
        <taxon>Kitasatosporales</taxon>
        <taxon>Streptomycetaceae</taxon>
        <taxon>Streptomyces</taxon>
    </lineage>
</organism>
<dbReference type="Gene3D" id="3.30.565.10">
    <property type="entry name" value="Histidine kinase-like ATPase, C-terminal domain"/>
    <property type="match status" value="1"/>
</dbReference>
<dbReference type="SMART" id="SM00331">
    <property type="entry name" value="PP2C_SIG"/>
    <property type="match status" value="1"/>
</dbReference>
<dbReference type="InterPro" id="IPR036890">
    <property type="entry name" value="HATPase_C_sf"/>
</dbReference>
<dbReference type="InterPro" id="IPR036457">
    <property type="entry name" value="PPM-type-like_dom_sf"/>
</dbReference>
<reference evidence="2" key="1">
    <citation type="journal article" date="2014" name="Int. J. Syst. Evol. Microbiol.">
        <title>Complete genome sequence of Corynebacterium casei LMG S-19264T (=DSM 44701T), isolated from a smear-ripened cheese.</title>
        <authorList>
            <consortium name="US DOE Joint Genome Institute (JGI-PGF)"/>
            <person name="Walter F."/>
            <person name="Albersmeier A."/>
            <person name="Kalinowski J."/>
            <person name="Ruckert C."/>
        </authorList>
    </citation>
    <scope>NUCLEOTIDE SEQUENCE</scope>
    <source>
        <strain evidence="2">JCM 3131</strain>
    </source>
</reference>
<dbReference type="Pfam" id="PF13581">
    <property type="entry name" value="HATPase_c_2"/>
    <property type="match status" value="1"/>
</dbReference>
<dbReference type="Pfam" id="PF07228">
    <property type="entry name" value="SpoIIE"/>
    <property type="match status" value="1"/>
</dbReference>
<protein>
    <submittedName>
        <fullName evidence="2">TorS-related protein</fullName>
    </submittedName>
</protein>
<dbReference type="PANTHER" id="PTHR35801">
    <property type="entry name" value="PHOSPHOSERINE PHOSPHATASE RSBX"/>
    <property type="match status" value="1"/>
</dbReference>
<dbReference type="InterPro" id="IPR001932">
    <property type="entry name" value="PPM-type_phosphatase-like_dom"/>
</dbReference>
<name>A0A918BPF0_9ACTN</name>
<dbReference type="Gene3D" id="3.60.40.10">
    <property type="entry name" value="PPM-type phosphatase domain"/>
    <property type="match status" value="1"/>
</dbReference>
<comment type="caution">
    <text evidence="2">The sequence shown here is derived from an EMBL/GenBank/DDBJ whole genome shotgun (WGS) entry which is preliminary data.</text>
</comment>
<dbReference type="EMBL" id="BMQK01000018">
    <property type="protein sequence ID" value="GGQ81399.1"/>
    <property type="molecule type" value="Genomic_DNA"/>
</dbReference>
<dbReference type="PANTHER" id="PTHR35801:SF1">
    <property type="entry name" value="PHOSPHOSERINE PHOSPHATASE RSBX"/>
    <property type="match status" value="1"/>
</dbReference>
<dbReference type="InterPro" id="IPR039248">
    <property type="entry name" value="Ptase_RsbX"/>
</dbReference>
<dbReference type="InterPro" id="IPR003594">
    <property type="entry name" value="HATPase_dom"/>
</dbReference>
<evidence type="ECO:0000313" key="3">
    <source>
        <dbReference type="Proteomes" id="UP000620156"/>
    </source>
</evidence>
<dbReference type="AlphaFoldDB" id="A0A918BPF0"/>
<keyword evidence="3" id="KW-1185">Reference proteome</keyword>
<dbReference type="Proteomes" id="UP000620156">
    <property type="component" value="Unassembled WGS sequence"/>
</dbReference>
<proteinExistence type="predicted"/>
<sequence length="345" mass="36173">MNGTLVAEAGDVHWLRSDVALAAAARRQAGQLARSVRLSEERVARVELCVTEMATNLLKHADDGSLALRVVRTGDHVAVECLSLDNGPGIDDVAGALRDGTSAAGSLGIGMGAIGRLADDHGIHSLRGRGTVVYARFWADRQAPEPVRVATGGLTRPISGEQVCGDTWSVRTVSGPGGDALLLLMCDGLGHGPLAARVADRARGAFRASRQVSPAAVLEDVHRGVRDTRGAAVAIALVDHADQRVHLSGVGNITALVQAGENRNTLLSMPGIVGMQMPRPRTFDAAFPPGAALVMHSDGLSDRWRPGDFPGLFDQDPSLVAAQLLNQAAVRRDDAGIVVAVHRRP</sequence>
<accession>A0A918BPF0</accession>